<evidence type="ECO:0000313" key="1">
    <source>
        <dbReference type="EMBL" id="QDV66964.1"/>
    </source>
</evidence>
<name>A0A518JN29_9BACT</name>
<gene>
    <name evidence="1" type="ORF">Poly24_06540</name>
</gene>
<proteinExistence type="predicted"/>
<evidence type="ECO:0000313" key="2">
    <source>
        <dbReference type="Proteomes" id="UP000315082"/>
    </source>
</evidence>
<sequence>MHCVTIPNHHRACLRESLATVARRCGFTHLPPNDQHRAIGQLTEQRRAEVMRRLEAIPMQIRKPVTETREANE</sequence>
<keyword evidence="2" id="KW-1185">Reference proteome</keyword>
<reference evidence="1 2" key="1">
    <citation type="submission" date="2019-02" db="EMBL/GenBank/DDBJ databases">
        <title>Deep-cultivation of Planctomycetes and their phenomic and genomic characterization uncovers novel biology.</title>
        <authorList>
            <person name="Wiegand S."/>
            <person name="Jogler M."/>
            <person name="Boedeker C."/>
            <person name="Pinto D."/>
            <person name="Vollmers J."/>
            <person name="Rivas-Marin E."/>
            <person name="Kohn T."/>
            <person name="Peeters S.H."/>
            <person name="Heuer A."/>
            <person name="Rast P."/>
            <person name="Oberbeckmann S."/>
            <person name="Bunk B."/>
            <person name="Jeske O."/>
            <person name="Meyerdierks A."/>
            <person name="Storesund J.E."/>
            <person name="Kallscheuer N."/>
            <person name="Luecker S."/>
            <person name="Lage O.M."/>
            <person name="Pohl T."/>
            <person name="Merkel B.J."/>
            <person name="Hornburger P."/>
            <person name="Mueller R.-W."/>
            <person name="Bruemmer F."/>
            <person name="Labrenz M."/>
            <person name="Spormann A.M."/>
            <person name="Op den Camp H."/>
            <person name="Overmann J."/>
            <person name="Amann R."/>
            <person name="Jetten M.S.M."/>
            <person name="Mascher T."/>
            <person name="Medema M.H."/>
            <person name="Devos D.P."/>
            <person name="Kaster A.-K."/>
            <person name="Ovreas L."/>
            <person name="Rohde M."/>
            <person name="Galperin M.Y."/>
            <person name="Jogler C."/>
        </authorList>
    </citation>
    <scope>NUCLEOTIDE SEQUENCE [LARGE SCALE GENOMIC DNA]</scope>
    <source>
        <strain evidence="1 2">Poly24</strain>
    </source>
</reference>
<dbReference type="KEGG" id="rcf:Poly24_06540"/>
<dbReference type="AlphaFoldDB" id="A0A518JN29"/>
<accession>A0A518JN29</accession>
<protein>
    <submittedName>
        <fullName evidence="1">Uncharacterized protein</fullName>
    </submittedName>
</protein>
<dbReference type="Proteomes" id="UP000315082">
    <property type="component" value="Chromosome"/>
</dbReference>
<dbReference type="EMBL" id="CP036348">
    <property type="protein sequence ID" value="QDV66964.1"/>
    <property type="molecule type" value="Genomic_DNA"/>
</dbReference>
<organism evidence="1 2">
    <name type="scientific">Rosistilla carotiformis</name>
    <dbReference type="NCBI Taxonomy" id="2528017"/>
    <lineage>
        <taxon>Bacteria</taxon>
        <taxon>Pseudomonadati</taxon>
        <taxon>Planctomycetota</taxon>
        <taxon>Planctomycetia</taxon>
        <taxon>Pirellulales</taxon>
        <taxon>Pirellulaceae</taxon>
        <taxon>Rosistilla</taxon>
    </lineage>
</organism>